<organism evidence="1 2">
    <name type="scientific">Mycolicibacterium litorale</name>
    <dbReference type="NCBI Taxonomy" id="758802"/>
    <lineage>
        <taxon>Bacteria</taxon>
        <taxon>Bacillati</taxon>
        <taxon>Actinomycetota</taxon>
        <taxon>Actinomycetes</taxon>
        <taxon>Mycobacteriales</taxon>
        <taxon>Mycobacteriaceae</taxon>
        <taxon>Mycolicibacterium</taxon>
    </lineage>
</organism>
<evidence type="ECO:0000313" key="1">
    <source>
        <dbReference type="EMBL" id="BBY17206.1"/>
    </source>
</evidence>
<gene>
    <name evidence="1" type="ORF">MLIT_27980</name>
</gene>
<dbReference type="EMBL" id="AP022586">
    <property type="protein sequence ID" value="BBY17206.1"/>
    <property type="molecule type" value="Genomic_DNA"/>
</dbReference>
<keyword evidence="2" id="KW-1185">Reference proteome</keyword>
<name>A0AAD1MVG3_9MYCO</name>
<protein>
    <submittedName>
        <fullName evidence="1">Uncharacterized protein</fullName>
    </submittedName>
</protein>
<sequence>MDEVPVTGAVAEYHGHRYPIAFSGDEWVALRADPADVPDGFESGESSVGQRRYQAWVKVPRSELDGLIHVRARGKLAGHSVSLQERLPDGRIGIEFVGPPGVAIELGLNGDQYTGWTGVVAPEDLTDVTVEEVRRV</sequence>
<dbReference type="Proteomes" id="UP000466607">
    <property type="component" value="Chromosome"/>
</dbReference>
<dbReference type="RefSeq" id="WP_234880124.1">
    <property type="nucleotide sequence ID" value="NZ_AP022586.1"/>
</dbReference>
<dbReference type="AlphaFoldDB" id="A0AAD1MVG3"/>
<accession>A0AAD1MVG3</accession>
<evidence type="ECO:0000313" key="2">
    <source>
        <dbReference type="Proteomes" id="UP000466607"/>
    </source>
</evidence>
<proteinExistence type="predicted"/>
<reference evidence="1 2" key="1">
    <citation type="journal article" date="2019" name="Emerg. Microbes Infect.">
        <title>Comprehensive subspecies identification of 175 nontuberculous mycobacteria species based on 7547 genomic profiles.</title>
        <authorList>
            <person name="Matsumoto Y."/>
            <person name="Kinjo T."/>
            <person name="Motooka D."/>
            <person name="Nabeya D."/>
            <person name="Jung N."/>
            <person name="Uechi K."/>
            <person name="Horii T."/>
            <person name="Iida T."/>
            <person name="Fujita J."/>
            <person name="Nakamura S."/>
        </authorList>
    </citation>
    <scope>NUCLEOTIDE SEQUENCE [LARGE SCALE GENOMIC DNA]</scope>
    <source>
        <strain evidence="1 2">JCM 17423</strain>
    </source>
</reference>